<proteinExistence type="predicted"/>
<feature type="compositionally biased region" description="Low complexity" evidence="1">
    <location>
        <begin position="23"/>
        <end position="33"/>
    </location>
</feature>
<organism evidence="2 3">
    <name type="scientific">Candidatus Magasanikbacteria bacterium GW2011_GWC2_34_16</name>
    <dbReference type="NCBI Taxonomy" id="1619045"/>
    <lineage>
        <taxon>Bacteria</taxon>
        <taxon>Candidatus Magasanikiibacteriota</taxon>
    </lineage>
</organism>
<evidence type="ECO:0000256" key="1">
    <source>
        <dbReference type="SAM" id="MobiDB-lite"/>
    </source>
</evidence>
<name>A0A0G0AR92_9BACT</name>
<dbReference type="EMBL" id="LBPO01000001">
    <property type="protein sequence ID" value="KKP59518.1"/>
    <property type="molecule type" value="Genomic_DNA"/>
</dbReference>
<comment type="caution">
    <text evidence="2">The sequence shown here is derived from an EMBL/GenBank/DDBJ whole genome shotgun (WGS) entry which is preliminary data.</text>
</comment>
<accession>A0A0G0AR92</accession>
<sequence>MFWRAKSNLGREEGFHEEEHLPRGSGSRPDGSGNTLAAGPDRRHYVPVRVRRRRSRVGYVHRGLQRHNGKHPAGAHEDDARYHRDLRPRRQLRGNVDAGQQLGDHHHEPSRSRGAYEDGLHPRPDGRGGGRGYPHHLDGRRGHLPGCSHRGGGRTLARSDRRFDDRCPGHVLRRLGHHRGLTIFRRERGSALKDRGRSAV</sequence>
<evidence type="ECO:0000313" key="3">
    <source>
        <dbReference type="Proteomes" id="UP000034927"/>
    </source>
</evidence>
<feature type="compositionally biased region" description="Basic residues" evidence="1">
    <location>
        <begin position="45"/>
        <end position="56"/>
    </location>
</feature>
<feature type="compositionally biased region" description="Basic and acidic residues" evidence="1">
    <location>
        <begin position="103"/>
        <end position="128"/>
    </location>
</feature>
<feature type="region of interest" description="Disordered" evidence="1">
    <location>
        <begin position="94"/>
        <end position="160"/>
    </location>
</feature>
<dbReference type="AlphaFoldDB" id="A0A0G0AR92"/>
<feature type="compositionally biased region" description="Basic and acidic residues" evidence="1">
    <location>
        <begin position="9"/>
        <end position="22"/>
    </location>
</feature>
<reference evidence="2 3" key="1">
    <citation type="journal article" date="2015" name="Nature">
        <title>rRNA introns, odd ribosomes, and small enigmatic genomes across a large radiation of phyla.</title>
        <authorList>
            <person name="Brown C.T."/>
            <person name="Hug L.A."/>
            <person name="Thomas B.C."/>
            <person name="Sharon I."/>
            <person name="Castelle C.J."/>
            <person name="Singh A."/>
            <person name="Wilkins M.J."/>
            <person name="Williams K.H."/>
            <person name="Banfield J.F."/>
        </authorList>
    </citation>
    <scope>NUCLEOTIDE SEQUENCE [LARGE SCALE GENOMIC DNA]</scope>
</reference>
<protein>
    <submittedName>
        <fullName evidence="2">Uncharacterized protein</fullName>
    </submittedName>
</protein>
<feature type="region of interest" description="Disordered" evidence="1">
    <location>
        <begin position="1"/>
        <end position="82"/>
    </location>
</feature>
<gene>
    <name evidence="2" type="ORF">UR53_C0001G0018</name>
</gene>
<dbReference type="Proteomes" id="UP000034927">
    <property type="component" value="Unassembled WGS sequence"/>
</dbReference>
<evidence type="ECO:0000313" key="2">
    <source>
        <dbReference type="EMBL" id="KKP59518.1"/>
    </source>
</evidence>